<accession>A0A840CA76</accession>
<dbReference type="EMBL" id="JACIEQ010000001">
    <property type="protein sequence ID" value="MBB4020259.1"/>
    <property type="molecule type" value="Genomic_DNA"/>
</dbReference>
<evidence type="ECO:0000313" key="2">
    <source>
        <dbReference type="Proteomes" id="UP000585681"/>
    </source>
</evidence>
<reference evidence="1" key="1">
    <citation type="submission" date="2020-08" db="EMBL/GenBank/DDBJ databases">
        <title>Genomic Encyclopedia of Type Strains, Phase IV (KMG-IV): sequencing the most valuable type-strain genomes for metagenomic binning, comparative biology and taxonomic classification.</title>
        <authorList>
            <person name="Goeker M."/>
        </authorList>
    </citation>
    <scope>NUCLEOTIDE SEQUENCE [LARGE SCALE GENOMIC DNA]</scope>
    <source>
        <strain evidence="1">DSM 105040</strain>
    </source>
</reference>
<dbReference type="AlphaFoldDB" id="A0A840CA76"/>
<proteinExistence type="predicted"/>
<comment type="caution">
    <text evidence="1">The sequence shown here is derived from an EMBL/GenBank/DDBJ whole genome shotgun (WGS) entry which is preliminary data.</text>
</comment>
<gene>
    <name evidence="1" type="ORF">GGR17_000050</name>
</gene>
<sequence>MSIIGKLEMDLKPGEDFLIETLAGVSCYLTSLFCAGGFAGQGHLAFRNHGPAVGSDLVSRLSLKIAAKIGDADRKNWEEIIAPMIDAHGGCGPFAA</sequence>
<dbReference type="Proteomes" id="UP000585681">
    <property type="component" value="Unassembled WGS sequence"/>
</dbReference>
<evidence type="ECO:0000313" key="1">
    <source>
        <dbReference type="EMBL" id="MBB4020259.1"/>
    </source>
</evidence>
<protein>
    <submittedName>
        <fullName evidence="1">Uncharacterized protein</fullName>
    </submittedName>
</protein>
<keyword evidence="2" id="KW-1185">Reference proteome</keyword>
<name>A0A840CA76_9RHOB</name>
<dbReference type="RefSeq" id="WP_157445537.1">
    <property type="nucleotide sequence ID" value="NZ_JACIEQ010000001.1"/>
</dbReference>
<organism evidence="1 2">
    <name type="scientific">Actibacterium naphthalenivorans</name>
    <dbReference type="NCBI Taxonomy" id="1614693"/>
    <lineage>
        <taxon>Bacteria</taxon>
        <taxon>Pseudomonadati</taxon>
        <taxon>Pseudomonadota</taxon>
        <taxon>Alphaproteobacteria</taxon>
        <taxon>Rhodobacterales</taxon>
        <taxon>Roseobacteraceae</taxon>
        <taxon>Actibacterium</taxon>
    </lineage>
</organism>